<evidence type="ECO:0000313" key="1">
    <source>
        <dbReference type="EMBL" id="MED6196191.1"/>
    </source>
</evidence>
<keyword evidence="2" id="KW-1185">Reference proteome</keyword>
<sequence>MRTAVDCAWMLDGATKDRVYALILASRIESIRWITEPIRFHPVFKFNVHNALRIDSSSSESILKRRNMVSKGFQRLSDDDWSGYISCMLIPLFYKTRTVSLGIKRGRKG</sequence>
<organism evidence="1 2">
    <name type="scientific">Stylosanthes scabra</name>
    <dbReference type="NCBI Taxonomy" id="79078"/>
    <lineage>
        <taxon>Eukaryota</taxon>
        <taxon>Viridiplantae</taxon>
        <taxon>Streptophyta</taxon>
        <taxon>Embryophyta</taxon>
        <taxon>Tracheophyta</taxon>
        <taxon>Spermatophyta</taxon>
        <taxon>Magnoliopsida</taxon>
        <taxon>eudicotyledons</taxon>
        <taxon>Gunneridae</taxon>
        <taxon>Pentapetalae</taxon>
        <taxon>rosids</taxon>
        <taxon>fabids</taxon>
        <taxon>Fabales</taxon>
        <taxon>Fabaceae</taxon>
        <taxon>Papilionoideae</taxon>
        <taxon>50 kb inversion clade</taxon>
        <taxon>dalbergioids sensu lato</taxon>
        <taxon>Dalbergieae</taxon>
        <taxon>Pterocarpus clade</taxon>
        <taxon>Stylosanthes</taxon>
    </lineage>
</organism>
<comment type="caution">
    <text evidence="1">The sequence shown here is derived from an EMBL/GenBank/DDBJ whole genome shotgun (WGS) entry which is preliminary data.</text>
</comment>
<gene>
    <name evidence="1" type="ORF">PIB30_045083</name>
</gene>
<accession>A0ABU6XEG9</accession>
<proteinExistence type="predicted"/>
<protein>
    <submittedName>
        <fullName evidence="1">Uncharacterized protein</fullName>
    </submittedName>
</protein>
<dbReference type="Proteomes" id="UP001341840">
    <property type="component" value="Unassembled WGS sequence"/>
</dbReference>
<reference evidence="1 2" key="1">
    <citation type="journal article" date="2023" name="Plants (Basel)">
        <title>Bridging the Gap: Combining Genomics and Transcriptomics Approaches to Understand Stylosanthes scabra, an Orphan Legume from the Brazilian Caatinga.</title>
        <authorList>
            <person name="Ferreira-Neto J.R.C."/>
            <person name="da Silva M.D."/>
            <person name="Binneck E."/>
            <person name="de Melo N.F."/>
            <person name="da Silva R.H."/>
            <person name="de Melo A.L.T.M."/>
            <person name="Pandolfi V."/>
            <person name="Bustamante F.O."/>
            <person name="Brasileiro-Vidal A.C."/>
            <person name="Benko-Iseppon A.M."/>
        </authorList>
    </citation>
    <scope>NUCLEOTIDE SEQUENCE [LARGE SCALE GENOMIC DNA]</scope>
    <source>
        <tissue evidence="1">Leaves</tissue>
    </source>
</reference>
<dbReference type="EMBL" id="JASCZI010211721">
    <property type="protein sequence ID" value="MED6196191.1"/>
    <property type="molecule type" value="Genomic_DNA"/>
</dbReference>
<evidence type="ECO:0000313" key="2">
    <source>
        <dbReference type="Proteomes" id="UP001341840"/>
    </source>
</evidence>
<name>A0ABU6XEG9_9FABA</name>